<feature type="binding site" evidence="11">
    <location>
        <position position="428"/>
    </location>
    <ligand>
        <name>[4Fe-4S] cluster</name>
        <dbReference type="ChEBI" id="CHEBI:49883"/>
    </ligand>
</feature>
<dbReference type="Proteomes" id="UP000228886">
    <property type="component" value="Unassembled WGS sequence"/>
</dbReference>
<dbReference type="SUPFAM" id="SSF53271">
    <property type="entry name" value="PRTase-like"/>
    <property type="match status" value="1"/>
</dbReference>
<dbReference type="UniPathway" id="UPA00074">
    <property type="reaction ID" value="UER00124"/>
</dbReference>
<evidence type="ECO:0000256" key="3">
    <source>
        <dbReference type="ARBA" id="ARBA00011941"/>
    </source>
</evidence>
<evidence type="ECO:0000256" key="1">
    <source>
        <dbReference type="ARBA" id="ARBA00005209"/>
    </source>
</evidence>
<dbReference type="InterPro" id="IPR000836">
    <property type="entry name" value="PRTase_dom"/>
</dbReference>
<accession>A0A2M7EAF7</accession>
<dbReference type="InterPro" id="IPR005854">
    <property type="entry name" value="PurF"/>
</dbReference>
<keyword evidence="11" id="KW-0408">Iron</keyword>
<dbReference type="PIRSF" id="PIRSF000485">
    <property type="entry name" value="Amd_phspho_trans"/>
    <property type="match status" value="1"/>
</dbReference>
<keyword evidence="10" id="KW-0460">Magnesium</keyword>
<evidence type="ECO:0000256" key="8">
    <source>
        <dbReference type="PIRNR" id="PIRNR000485"/>
    </source>
</evidence>
<feature type="binding site" evidence="11">
    <location>
        <position position="425"/>
    </location>
    <ligand>
        <name>[4Fe-4S] cluster</name>
        <dbReference type="ChEBI" id="CHEBI:49883"/>
    </ligand>
</feature>
<dbReference type="GO" id="GO:0006189">
    <property type="term" value="P:'de novo' IMP biosynthetic process"/>
    <property type="evidence" value="ECO:0007669"/>
    <property type="project" value="UniProtKB-UniPathway"/>
</dbReference>
<name>A0A2M7EAF7_9BACT</name>
<dbReference type="Gene3D" id="3.60.20.10">
    <property type="entry name" value="Glutamine Phosphoribosylpyrophosphate, subunit 1, domain 1"/>
    <property type="match status" value="1"/>
</dbReference>
<keyword evidence="4 8" id="KW-0328">Glycosyltransferase</keyword>
<evidence type="ECO:0000313" key="13">
    <source>
        <dbReference type="EMBL" id="PIV64684.1"/>
    </source>
</evidence>
<evidence type="ECO:0000313" key="14">
    <source>
        <dbReference type="Proteomes" id="UP000228886"/>
    </source>
</evidence>
<comment type="catalytic activity">
    <reaction evidence="8">
        <text>5-phospho-beta-D-ribosylamine + L-glutamate + diphosphate = 5-phospho-alpha-D-ribose 1-diphosphate + L-glutamine + H2O</text>
        <dbReference type="Rhea" id="RHEA:14905"/>
        <dbReference type="ChEBI" id="CHEBI:15377"/>
        <dbReference type="ChEBI" id="CHEBI:29985"/>
        <dbReference type="ChEBI" id="CHEBI:33019"/>
        <dbReference type="ChEBI" id="CHEBI:58017"/>
        <dbReference type="ChEBI" id="CHEBI:58359"/>
        <dbReference type="ChEBI" id="CHEBI:58681"/>
        <dbReference type="EC" id="2.4.2.14"/>
    </reaction>
</comment>
<dbReference type="GO" id="GO:0051536">
    <property type="term" value="F:iron-sulfur cluster binding"/>
    <property type="evidence" value="ECO:0007669"/>
    <property type="project" value="UniProtKB-KW"/>
</dbReference>
<dbReference type="PROSITE" id="PS51278">
    <property type="entry name" value="GATASE_TYPE_2"/>
    <property type="match status" value="1"/>
</dbReference>
<feature type="active site" description="Nucleophile" evidence="9">
    <location>
        <position position="5"/>
    </location>
</feature>
<proteinExistence type="inferred from homology"/>
<evidence type="ECO:0000256" key="9">
    <source>
        <dbReference type="PIRSR" id="PIRSR000485-1"/>
    </source>
</evidence>
<dbReference type="EMBL" id="PETL01000045">
    <property type="protein sequence ID" value="PIV64684.1"/>
    <property type="molecule type" value="Genomic_DNA"/>
</dbReference>
<keyword evidence="10" id="KW-0479">Metal-binding</keyword>
<feature type="domain" description="Glutamine amidotransferase type-2" evidence="12">
    <location>
        <begin position="5"/>
        <end position="212"/>
    </location>
</feature>
<comment type="pathway">
    <text evidence="1 8">Purine metabolism; IMP biosynthesis via de novo pathway; N(1)-(5-phospho-D-ribosyl)glycinamide from 5-phospho-alpha-D-ribose 1-diphosphate: step 1/2.</text>
</comment>
<keyword evidence="5 8" id="KW-0808">Transferase</keyword>
<evidence type="ECO:0000256" key="6">
    <source>
        <dbReference type="ARBA" id="ARBA00022755"/>
    </source>
</evidence>
<evidence type="ECO:0000256" key="2">
    <source>
        <dbReference type="ARBA" id="ARBA00010138"/>
    </source>
</evidence>
<dbReference type="GO" id="GO:0046872">
    <property type="term" value="F:metal ion binding"/>
    <property type="evidence" value="ECO:0007669"/>
    <property type="project" value="UniProtKB-KW"/>
</dbReference>
<dbReference type="InterPro" id="IPR029055">
    <property type="entry name" value="Ntn_hydrolases_N"/>
</dbReference>
<dbReference type="InterPro" id="IPR017932">
    <property type="entry name" value="GATase_2_dom"/>
</dbReference>
<keyword evidence="7" id="KW-0315">Glutamine amidotransferase</keyword>
<feature type="binding site" evidence="10">
    <location>
        <position position="337"/>
    </location>
    <ligand>
        <name>Mg(2+)</name>
        <dbReference type="ChEBI" id="CHEBI:18420"/>
    </ligand>
</feature>
<dbReference type="PANTHER" id="PTHR11907">
    <property type="entry name" value="AMIDOPHOSPHORIBOSYLTRANSFERASE"/>
    <property type="match status" value="1"/>
</dbReference>
<dbReference type="CDD" id="cd06223">
    <property type="entry name" value="PRTases_typeI"/>
    <property type="match status" value="1"/>
</dbReference>
<dbReference type="SUPFAM" id="SSF56235">
    <property type="entry name" value="N-terminal nucleophile aminohydrolases (Ntn hydrolases)"/>
    <property type="match status" value="1"/>
</dbReference>
<evidence type="ECO:0000256" key="4">
    <source>
        <dbReference type="ARBA" id="ARBA00022676"/>
    </source>
</evidence>
<dbReference type="GO" id="GO:0004044">
    <property type="term" value="F:amidophosphoribosyltransferase activity"/>
    <property type="evidence" value="ECO:0007669"/>
    <property type="project" value="UniProtKB-EC"/>
</dbReference>
<protein>
    <recommendedName>
        <fullName evidence="3 8">Amidophosphoribosyltransferase</fullName>
        <shortName evidence="8">ATase</shortName>
        <ecNumber evidence="3 8">2.4.2.14</ecNumber>
    </recommendedName>
    <alternativeName>
        <fullName evidence="8">Glutamine phosphoribosylpyrophosphate amidotransferase</fullName>
    </alternativeName>
</protein>
<comment type="cofactor">
    <cofactor evidence="10">
        <name>Mg(2+)</name>
        <dbReference type="ChEBI" id="CHEBI:18420"/>
    </cofactor>
    <text evidence="10">Binds 1 Mg(2+) ion per subunit.</text>
</comment>
<dbReference type="AlphaFoldDB" id="A0A2M7EAF7"/>
<gene>
    <name evidence="13" type="ORF">COS11_00870</name>
</gene>
<dbReference type="GO" id="GO:0009113">
    <property type="term" value="P:purine nucleobase biosynthetic process"/>
    <property type="evidence" value="ECO:0007669"/>
    <property type="project" value="InterPro"/>
</dbReference>
<keyword evidence="11" id="KW-0411">Iron-sulfur</keyword>
<feature type="binding site" evidence="11">
    <location>
        <position position="228"/>
    </location>
    <ligand>
        <name>[4Fe-4S] cluster</name>
        <dbReference type="ChEBI" id="CHEBI:49883"/>
    </ligand>
</feature>
<evidence type="ECO:0000256" key="5">
    <source>
        <dbReference type="ARBA" id="ARBA00022679"/>
    </source>
</evidence>
<dbReference type="InterPro" id="IPR029057">
    <property type="entry name" value="PRTase-like"/>
</dbReference>
<organism evidence="13 14">
    <name type="scientific">bacterium (Candidatus Ratteibacteria) CG01_land_8_20_14_3_00_40_19</name>
    <dbReference type="NCBI Taxonomy" id="2014290"/>
    <lineage>
        <taxon>Bacteria</taxon>
        <taxon>Candidatus Ratteibacteria</taxon>
    </lineage>
</organism>
<feature type="binding site" evidence="11">
    <location>
        <position position="374"/>
    </location>
    <ligand>
        <name>[4Fe-4S] cluster</name>
        <dbReference type="ChEBI" id="CHEBI:49883"/>
    </ligand>
</feature>
<evidence type="ECO:0000256" key="10">
    <source>
        <dbReference type="PIRSR" id="PIRSR000485-2"/>
    </source>
</evidence>
<evidence type="ECO:0000256" key="11">
    <source>
        <dbReference type="PIRSR" id="PIRSR000485-3"/>
    </source>
</evidence>
<keyword evidence="6 8" id="KW-0658">Purine biosynthesis</keyword>
<dbReference type="EC" id="2.4.2.14" evidence="3 8"/>
<reference evidence="14" key="1">
    <citation type="submission" date="2017-09" db="EMBL/GenBank/DDBJ databases">
        <title>Depth-based differentiation of microbial function through sediment-hosted aquifers and enrichment of novel symbionts in the deep terrestrial subsurface.</title>
        <authorList>
            <person name="Probst A.J."/>
            <person name="Ladd B."/>
            <person name="Jarett J.K."/>
            <person name="Geller-Mcgrath D.E."/>
            <person name="Sieber C.M.K."/>
            <person name="Emerson J.B."/>
            <person name="Anantharaman K."/>
            <person name="Thomas B.C."/>
            <person name="Malmstrom R."/>
            <person name="Stieglmeier M."/>
            <person name="Klingl A."/>
            <person name="Woyke T."/>
            <person name="Ryan C.M."/>
            <person name="Banfield J.F."/>
        </authorList>
    </citation>
    <scope>NUCLEOTIDE SEQUENCE [LARGE SCALE GENOMIC DNA]</scope>
</reference>
<sequence>MEENCGLFGIYSDKNIIQNLYYGIFKLQHRGQKYCGLSTFKKEINLTTHKGFVRHTFTPEELKNLSANSGIGHVSLKERQPIILESKLGKFAIAFSGNIANAGNLIANLKSKGYSFATNTQIELLAKLIAQGENFVDGIEKMRNSIIGSYALLILTREGIYAARDSHGFKPLVLGKKDRSFAVSSESRPFNLIGLRIFRDVKPGEIVFINQHGFQTKKLTKDKRVAHCAFEWGYIASMDSIIDGVPVVRARNNLGASLARNDNISADLVAAVPFSGIGHALGYHKESGIPYDEVFLIDRFASRSYTPLTQEERDEEARIKLSVIESVVKGKRIILCDDSIVRGTQIKNKVLELKSAGAKEVHVRIACPPLMAPCKYGISTRSYQELIAKQYSLKEIEKHIGADSLRYNNLEDFIKAIGLPANELCLTCWTGKKSI</sequence>
<feature type="binding site" evidence="10">
    <location>
        <position position="275"/>
    </location>
    <ligand>
        <name>Mg(2+)</name>
        <dbReference type="ChEBI" id="CHEBI:18420"/>
    </ligand>
</feature>
<evidence type="ECO:0000259" key="12">
    <source>
        <dbReference type="PROSITE" id="PS51278"/>
    </source>
</evidence>
<feature type="binding site" evidence="10">
    <location>
        <position position="338"/>
    </location>
    <ligand>
        <name>Mg(2+)</name>
        <dbReference type="ChEBI" id="CHEBI:18420"/>
    </ligand>
</feature>
<comment type="cofactor">
    <cofactor evidence="11">
        <name>[4Fe-4S] cluster</name>
        <dbReference type="ChEBI" id="CHEBI:49883"/>
    </cofactor>
    <text evidence="11">Binds 1 [4Fe-4S] cluster per subunit.</text>
</comment>
<dbReference type="Gene3D" id="3.40.50.2020">
    <property type="match status" value="1"/>
</dbReference>
<comment type="caution">
    <text evidence="13">The sequence shown here is derived from an EMBL/GenBank/DDBJ whole genome shotgun (WGS) entry which is preliminary data.</text>
</comment>
<comment type="similarity">
    <text evidence="2 8">In the C-terminal section; belongs to the purine/pyrimidine phosphoribosyltransferase family.</text>
</comment>
<evidence type="ECO:0000256" key="7">
    <source>
        <dbReference type="ARBA" id="ARBA00022962"/>
    </source>
</evidence>
<dbReference type="Pfam" id="PF13537">
    <property type="entry name" value="GATase_7"/>
    <property type="match status" value="1"/>
</dbReference>